<organism evidence="1">
    <name type="scientific">Paraconexibacter sp. AEG42_29</name>
    <dbReference type="NCBI Taxonomy" id="2997339"/>
    <lineage>
        <taxon>Bacteria</taxon>
        <taxon>Bacillati</taxon>
        <taxon>Actinomycetota</taxon>
        <taxon>Thermoleophilia</taxon>
        <taxon>Solirubrobacterales</taxon>
        <taxon>Paraconexibacteraceae</taxon>
        <taxon>Paraconexibacter</taxon>
    </lineage>
</organism>
<reference evidence="1" key="1">
    <citation type="submission" date="2022-12" db="EMBL/GenBank/DDBJ databases">
        <title>Paraconexibacter alkalitolerans sp. nov. and Baekduia alba sp. nov., isolated from soil and emended description of the genera Paraconexibacter (Chun et al., 2020) and Baekduia (An et al., 2020).</title>
        <authorList>
            <person name="Vieira S."/>
            <person name="Huber K.J."/>
            <person name="Geppert A."/>
            <person name="Wolf J."/>
            <person name="Neumann-Schaal M."/>
            <person name="Muesken M."/>
            <person name="Overmann J."/>
        </authorList>
    </citation>
    <scope>NUCLEOTIDE SEQUENCE</scope>
    <source>
        <strain evidence="1">AEG42_29</strain>
    </source>
</reference>
<accession>A0AAU7B1L3</accession>
<dbReference type="EMBL" id="CP114014">
    <property type="protein sequence ID" value="XAY07809.1"/>
    <property type="molecule type" value="Genomic_DNA"/>
</dbReference>
<sequence length="34" mass="3651">MPVTLILTFPMPGTTSDLTAMGAWPAHDVRGLPR</sequence>
<proteinExistence type="predicted"/>
<gene>
    <name evidence="1" type="ORF">DSM112329_04700</name>
</gene>
<name>A0AAU7B1L3_9ACTN</name>
<dbReference type="AlphaFoldDB" id="A0AAU7B1L3"/>
<evidence type="ECO:0000313" key="1">
    <source>
        <dbReference type="EMBL" id="XAY07809.1"/>
    </source>
</evidence>
<dbReference type="KEGG" id="parq:DSM112329_04700"/>
<protein>
    <submittedName>
        <fullName evidence="1">Uncharacterized protein</fullName>
    </submittedName>
</protein>